<organism evidence="2 3">
    <name type="scientific">Mesotoga prima</name>
    <dbReference type="NCBI Taxonomy" id="1184387"/>
    <lineage>
        <taxon>Bacteria</taxon>
        <taxon>Thermotogati</taxon>
        <taxon>Thermotogota</taxon>
        <taxon>Thermotogae</taxon>
        <taxon>Kosmotogales</taxon>
        <taxon>Kosmotogaceae</taxon>
        <taxon>Mesotoga</taxon>
    </lineage>
</organism>
<evidence type="ECO:0000313" key="2">
    <source>
        <dbReference type="EMBL" id="KUK81981.1"/>
    </source>
</evidence>
<reference evidence="3" key="1">
    <citation type="journal article" date="2015" name="MBio">
        <title>Genome-Resolved Metagenomic Analysis Reveals Roles for Candidate Phyla and Other Microbial Community Members in Biogeochemical Transformations in Oil Reservoirs.</title>
        <authorList>
            <person name="Hu P."/>
            <person name="Tom L."/>
            <person name="Singh A."/>
            <person name="Thomas B.C."/>
            <person name="Baker B.J."/>
            <person name="Piceno Y.M."/>
            <person name="Andersen G.L."/>
            <person name="Banfield J.F."/>
        </authorList>
    </citation>
    <scope>NUCLEOTIDE SEQUENCE [LARGE SCALE GENOMIC DNA]</scope>
</reference>
<dbReference type="PATRIC" id="fig|1184387.3.peg.530"/>
<protein>
    <recommendedName>
        <fullName evidence="4">Short-chain dehydrogenase/reductase SDR</fullName>
    </recommendedName>
</protein>
<dbReference type="Pfam" id="PF00106">
    <property type="entry name" value="adh_short"/>
    <property type="match status" value="1"/>
</dbReference>
<sequence length="323" mass="36746">MERGRNPIRKYSKQYKWSNIRAMMKNNKSDPKICSDDFEDRLMVITGGTSGIGYYTCRKYASHGARILSINRNKEKSESLCEELRRDFGVEPSYMIADFSSLEDSKRVGEELSKIGDPIDVLIHNAGVFLKQKELTVDGLETTFAVNYLSSFVINYILRDKLKAQEKSRVLLVNSEGHRFAVWGIKTDELNWQKRHYSGLKAYGFAKTAQLLSMKIFNEYFKGSGVTINAMHPGAVRTGTGKENGAFYKWYKKNFVDRFSRSPEISAESLYYLGVSRDVEGISGRFFNLTTEEIPAPPALDTETAEELWQESLRMGGLNHGDL</sequence>
<name>A0A101HRV0_9BACT</name>
<dbReference type="EMBL" id="LGGP01000022">
    <property type="protein sequence ID" value="KUK81981.1"/>
    <property type="molecule type" value="Genomic_DNA"/>
</dbReference>
<comment type="caution">
    <text evidence="2">The sequence shown here is derived from an EMBL/GenBank/DDBJ whole genome shotgun (WGS) entry which is preliminary data.</text>
</comment>
<dbReference type="InterPro" id="IPR036291">
    <property type="entry name" value="NAD(P)-bd_dom_sf"/>
</dbReference>
<dbReference type="Proteomes" id="UP000054092">
    <property type="component" value="Unassembled WGS sequence"/>
</dbReference>
<dbReference type="PRINTS" id="PR00081">
    <property type="entry name" value="GDHRDH"/>
</dbReference>
<dbReference type="PANTHER" id="PTHR43157:SF31">
    <property type="entry name" value="PHOSPHATIDYLINOSITOL-GLYCAN BIOSYNTHESIS CLASS F PROTEIN"/>
    <property type="match status" value="1"/>
</dbReference>
<dbReference type="PANTHER" id="PTHR43157">
    <property type="entry name" value="PHOSPHATIDYLINOSITOL-GLYCAN BIOSYNTHESIS CLASS F PROTEIN-RELATED"/>
    <property type="match status" value="1"/>
</dbReference>
<dbReference type="InterPro" id="IPR002347">
    <property type="entry name" value="SDR_fam"/>
</dbReference>
<dbReference type="AlphaFoldDB" id="A0A101HRV0"/>
<gene>
    <name evidence="2" type="ORF">XD94_0231</name>
</gene>
<dbReference type="Gene3D" id="3.40.50.720">
    <property type="entry name" value="NAD(P)-binding Rossmann-like Domain"/>
    <property type="match status" value="1"/>
</dbReference>
<keyword evidence="1" id="KW-0560">Oxidoreductase</keyword>
<evidence type="ECO:0000256" key="1">
    <source>
        <dbReference type="ARBA" id="ARBA00023002"/>
    </source>
</evidence>
<accession>A0A101HRV0</accession>
<evidence type="ECO:0008006" key="4">
    <source>
        <dbReference type="Google" id="ProtNLM"/>
    </source>
</evidence>
<proteinExistence type="predicted"/>
<dbReference type="GO" id="GO:0016491">
    <property type="term" value="F:oxidoreductase activity"/>
    <property type="evidence" value="ECO:0007669"/>
    <property type="project" value="UniProtKB-KW"/>
</dbReference>
<dbReference type="SUPFAM" id="SSF51735">
    <property type="entry name" value="NAD(P)-binding Rossmann-fold domains"/>
    <property type="match status" value="1"/>
</dbReference>
<evidence type="ECO:0000313" key="3">
    <source>
        <dbReference type="Proteomes" id="UP000054092"/>
    </source>
</evidence>